<keyword evidence="2" id="KW-1185">Reference proteome</keyword>
<dbReference type="AlphaFoldDB" id="A0A7W8JQI3"/>
<organism evidence="1 2">
    <name type="scientific">Deinococcus humi</name>
    <dbReference type="NCBI Taxonomy" id="662880"/>
    <lineage>
        <taxon>Bacteria</taxon>
        <taxon>Thermotogati</taxon>
        <taxon>Deinococcota</taxon>
        <taxon>Deinococci</taxon>
        <taxon>Deinococcales</taxon>
        <taxon>Deinococcaceae</taxon>
        <taxon>Deinococcus</taxon>
    </lineage>
</organism>
<dbReference type="Proteomes" id="UP000552709">
    <property type="component" value="Unassembled WGS sequence"/>
</dbReference>
<reference evidence="1 2" key="1">
    <citation type="submission" date="2020-08" db="EMBL/GenBank/DDBJ databases">
        <title>Genomic Encyclopedia of Type Strains, Phase IV (KMG-IV): sequencing the most valuable type-strain genomes for metagenomic binning, comparative biology and taxonomic classification.</title>
        <authorList>
            <person name="Goeker M."/>
        </authorList>
    </citation>
    <scope>NUCLEOTIDE SEQUENCE [LARGE SCALE GENOMIC DNA]</scope>
    <source>
        <strain evidence="1 2">DSM 27939</strain>
    </source>
</reference>
<sequence>MTALALVVFAALIGLGVYVKARWEREEEQWARGERCPICGKHVERCHGHEGIQN</sequence>
<dbReference type="RefSeq" id="WP_184127459.1">
    <property type="nucleotide sequence ID" value="NZ_JACHFL010000001.1"/>
</dbReference>
<proteinExistence type="predicted"/>
<gene>
    <name evidence="1" type="ORF">HNQ08_000448</name>
</gene>
<protein>
    <submittedName>
        <fullName evidence="1">Putative transporter</fullName>
    </submittedName>
</protein>
<accession>A0A7W8JQI3</accession>
<evidence type="ECO:0000313" key="2">
    <source>
        <dbReference type="Proteomes" id="UP000552709"/>
    </source>
</evidence>
<comment type="caution">
    <text evidence="1">The sequence shown here is derived from an EMBL/GenBank/DDBJ whole genome shotgun (WGS) entry which is preliminary data.</text>
</comment>
<evidence type="ECO:0000313" key="1">
    <source>
        <dbReference type="EMBL" id="MBB5361377.1"/>
    </source>
</evidence>
<name>A0A7W8JQI3_9DEIO</name>
<dbReference type="EMBL" id="JACHFL010000001">
    <property type="protein sequence ID" value="MBB5361377.1"/>
    <property type="molecule type" value="Genomic_DNA"/>
</dbReference>